<dbReference type="Gene3D" id="3.30.200.20">
    <property type="entry name" value="Phosphorylase Kinase, domain 1"/>
    <property type="match status" value="1"/>
</dbReference>
<dbReference type="GO" id="GO:0005524">
    <property type="term" value="F:ATP binding"/>
    <property type="evidence" value="ECO:0007669"/>
    <property type="project" value="InterPro"/>
</dbReference>
<dbReference type="EMBL" id="JNBS01000316">
    <property type="protein sequence ID" value="OQS06708.1"/>
    <property type="molecule type" value="Genomic_DNA"/>
</dbReference>
<keyword evidence="1" id="KW-1133">Transmembrane helix</keyword>
<dbReference type="Pfam" id="PF07714">
    <property type="entry name" value="PK_Tyr_Ser-Thr"/>
    <property type="match status" value="1"/>
</dbReference>
<dbReference type="SUPFAM" id="SSF56112">
    <property type="entry name" value="Protein kinase-like (PK-like)"/>
    <property type="match status" value="1"/>
</dbReference>
<dbReference type="InterPro" id="IPR001245">
    <property type="entry name" value="Ser-Thr/Tyr_kinase_cat_dom"/>
</dbReference>
<dbReference type="SUPFAM" id="SSF52058">
    <property type="entry name" value="L domain-like"/>
    <property type="match status" value="1"/>
</dbReference>
<keyword evidence="4" id="KW-1185">Reference proteome</keyword>
<dbReference type="GO" id="GO:0004674">
    <property type="term" value="F:protein serine/threonine kinase activity"/>
    <property type="evidence" value="ECO:0007669"/>
    <property type="project" value="TreeGrafter"/>
</dbReference>
<dbReference type="STRING" id="74557.A0A1W0A904"/>
<feature type="domain" description="Protein kinase" evidence="2">
    <location>
        <begin position="357"/>
        <end position="622"/>
    </location>
</feature>
<evidence type="ECO:0000313" key="4">
    <source>
        <dbReference type="Proteomes" id="UP000243217"/>
    </source>
</evidence>
<dbReference type="InterPro" id="IPR032675">
    <property type="entry name" value="LRR_dom_sf"/>
</dbReference>
<dbReference type="PANTHER" id="PTHR44329">
    <property type="entry name" value="SERINE/THREONINE-PROTEIN KINASE TNNI3K-RELATED"/>
    <property type="match status" value="1"/>
</dbReference>
<gene>
    <name evidence="3" type="ORF">THRCLA_01276</name>
</gene>
<dbReference type="PROSITE" id="PS00108">
    <property type="entry name" value="PROTEIN_KINASE_ST"/>
    <property type="match status" value="1"/>
</dbReference>
<sequence>MVCKYKAARKPGSVDTIFLAADSTCENSLVCTVNTDCKVVSTFDSAVTNFALALSYDVGDMSNYSKPDLTITDLSSVGVFQASAFRFPSTLLSLTLNKDHITSFDRMKLPDGLQNLTLLNCKADTDSVIPFKWPSSLRFLDVQQSDLSIPSVPFPSSLTHLSIQNNINIHELSDRDWTTITSLTLSAITYFDNVSLSSKLTYFSCVACNITHFSVSTTTYSALEALSPVKPPESTTGFQVAGISTDPNECNGTIRPLWAGKTNVNYSVCVFQPTLPPNTTYPITFSAPESFQMSPVAILTVVGSAIVAMVAVAFVLWRWKVRHGDKDDELTDASYRESMSDIGSLRMFKLDQCDLRYTSRRPLATGAHGEVWLGTYFQEKVAIKRNKQASPEALEAFVDEIKLLAKLDCAYIVKFIGVCWIRPVDVECIVEYMNLGDLRSYLSSHSPLEYSWKEKAQSIQSIIYALVYLHTFDPPIIHRDLKSRNVLLDSKKGTKLTDFGISKEIYDAQETMTSGIGTYQWMAPEIITGTRYSEAADIYSFGVILSEFSTHKIPYSNVGIMDNGHQWTLQYILNCVADGTIQPEFNTNCPQWLRTVGNECLAHNPNDRPTALDLTVRIAQFIAGEESHLLIL</sequence>
<evidence type="ECO:0000313" key="3">
    <source>
        <dbReference type="EMBL" id="OQS06708.1"/>
    </source>
</evidence>
<dbReference type="Gene3D" id="1.10.510.10">
    <property type="entry name" value="Transferase(Phosphotransferase) domain 1"/>
    <property type="match status" value="1"/>
</dbReference>
<feature type="transmembrane region" description="Helical" evidence="1">
    <location>
        <begin position="296"/>
        <end position="317"/>
    </location>
</feature>
<accession>A0A1W0A904</accession>
<keyword evidence="3" id="KW-0808">Transferase</keyword>
<dbReference type="InterPro" id="IPR000719">
    <property type="entry name" value="Prot_kinase_dom"/>
</dbReference>
<dbReference type="PANTHER" id="PTHR44329:SF214">
    <property type="entry name" value="PROTEIN KINASE DOMAIN-CONTAINING PROTEIN"/>
    <property type="match status" value="1"/>
</dbReference>
<dbReference type="InterPro" id="IPR051681">
    <property type="entry name" value="Ser/Thr_Kinases-Pseudokinases"/>
</dbReference>
<protein>
    <submittedName>
        <fullName evidence="3">Kinase</fullName>
    </submittedName>
</protein>
<keyword evidence="1" id="KW-0812">Transmembrane</keyword>
<evidence type="ECO:0000259" key="2">
    <source>
        <dbReference type="PROSITE" id="PS50011"/>
    </source>
</evidence>
<dbReference type="Proteomes" id="UP000243217">
    <property type="component" value="Unassembled WGS sequence"/>
</dbReference>
<dbReference type="AlphaFoldDB" id="A0A1W0A904"/>
<dbReference type="SMART" id="SM00220">
    <property type="entry name" value="S_TKc"/>
    <property type="match status" value="1"/>
</dbReference>
<evidence type="ECO:0000256" key="1">
    <source>
        <dbReference type="SAM" id="Phobius"/>
    </source>
</evidence>
<organism evidence="3 4">
    <name type="scientific">Thraustotheca clavata</name>
    <dbReference type="NCBI Taxonomy" id="74557"/>
    <lineage>
        <taxon>Eukaryota</taxon>
        <taxon>Sar</taxon>
        <taxon>Stramenopiles</taxon>
        <taxon>Oomycota</taxon>
        <taxon>Saprolegniomycetes</taxon>
        <taxon>Saprolegniales</taxon>
        <taxon>Achlyaceae</taxon>
        <taxon>Thraustotheca</taxon>
    </lineage>
</organism>
<proteinExistence type="predicted"/>
<keyword evidence="1" id="KW-0472">Membrane</keyword>
<dbReference type="Gene3D" id="3.80.10.10">
    <property type="entry name" value="Ribonuclease Inhibitor"/>
    <property type="match status" value="1"/>
</dbReference>
<name>A0A1W0A904_9STRA</name>
<comment type="caution">
    <text evidence="3">The sequence shown here is derived from an EMBL/GenBank/DDBJ whole genome shotgun (WGS) entry which is preliminary data.</text>
</comment>
<dbReference type="OrthoDB" id="122279at2759"/>
<dbReference type="InterPro" id="IPR008271">
    <property type="entry name" value="Ser/Thr_kinase_AS"/>
</dbReference>
<dbReference type="InterPro" id="IPR011009">
    <property type="entry name" value="Kinase-like_dom_sf"/>
</dbReference>
<keyword evidence="3" id="KW-0418">Kinase</keyword>
<reference evidence="3 4" key="1">
    <citation type="journal article" date="2014" name="Genome Biol. Evol.">
        <title>The secreted proteins of Achlya hypogyna and Thraustotheca clavata identify the ancestral oomycete secretome and reveal gene acquisitions by horizontal gene transfer.</title>
        <authorList>
            <person name="Misner I."/>
            <person name="Blouin N."/>
            <person name="Leonard G."/>
            <person name="Richards T.A."/>
            <person name="Lane C.E."/>
        </authorList>
    </citation>
    <scope>NUCLEOTIDE SEQUENCE [LARGE SCALE GENOMIC DNA]</scope>
    <source>
        <strain evidence="3 4">ATCC 34112</strain>
    </source>
</reference>
<dbReference type="PROSITE" id="PS50011">
    <property type="entry name" value="PROTEIN_KINASE_DOM"/>
    <property type="match status" value="1"/>
</dbReference>